<organism evidence="3 4">
    <name type="scientific">Paludisphaera borealis</name>
    <dbReference type="NCBI Taxonomy" id="1387353"/>
    <lineage>
        <taxon>Bacteria</taxon>
        <taxon>Pseudomonadati</taxon>
        <taxon>Planctomycetota</taxon>
        <taxon>Planctomycetia</taxon>
        <taxon>Isosphaerales</taxon>
        <taxon>Isosphaeraceae</taxon>
        <taxon>Paludisphaera</taxon>
    </lineage>
</organism>
<dbReference type="PANTHER" id="PTHR30093">
    <property type="entry name" value="GENERAL SECRETION PATHWAY PROTEIN G"/>
    <property type="match status" value="1"/>
</dbReference>
<feature type="domain" description="DUF1559" evidence="2">
    <location>
        <begin position="43"/>
        <end position="292"/>
    </location>
</feature>
<dbReference type="STRING" id="1387353.BSF38_03670"/>
<proteinExistence type="predicted"/>
<keyword evidence="4" id="KW-1185">Reference proteome</keyword>
<dbReference type="PANTHER" id="PTHR30093:SF2">
    <property type="entry name" value="TYPE II SECRETION SYSTEM PROTEIN H"/>
    <property type="match status" value="1"/>
</dbReference>
<dbReference type="NCBIfam" id="TIGR02532">
    <property type="entry name" value="IV_pilin_GFxxxE"/>
    <property type="match status" value="1"/>
</dbReference>
<dbReference type="OrthoDB" id="264135at2"/>
<evidence type="ECO:0000256" key="1">
    <source>
        <dbReference type="SAM" id="Phobius"/>
    </source>
</evidence>
<dbReference type="EMBL" id="CP019082">
    <property type="protein sequence ID" value="APW62138.1"/>
    <property type="molecule type" value="Genomic_DNA"/>
</dbReference>
<evidence type="ECO:0000313" key="3">
    <source>
        <dbReference type="EMBL" id="APW62138.1"/>
    </source>
</evidence>
<protein>
    <recommendedName>
        <fullName evidence="2">DUF1559 domain-containing protein</fullName>
    </recommendedName>
</protein>
<dbReference type="Gene3D" id="3.30.700.10">
    <property type="entry name" value="Glycoprotein, Type 4 Pilin"/>
    <property type="match status" value="1"/>
</dbReference>
<accession>A0A1U7CT96</accession>
<dbReference type="InterPro" id="IPR045584">
    <property type="entry name" value="Pilin-like"/>
</dbReference>
<dbReference type="KEGG" id="pbor:BSF38_03670"/>
<evidence type="ECO:0000259" key="2">
    <source>
        <dbReference type="Pfam" id="PF07596"/>
    </source>
</evidence>
<dbReference type="RefSeq" id="WP_076347985.1">
    <property type="nucleotide sequence ID" value="NZ_CP019082.1"/>
</dbReference>
<dbReference type="AlphaFoldDB" id="A0A1U7CT96"/>
<reference evidence="4" key="1">
    <citation type="submission" date="2016-12" db="EMBL/GenBank/DDBJ databases">
        <title>Comparative genomics of four Isosphaeraceae planctomycetes: a common pool of plasmids and glycoside hydrolase genes.</title>
        <authorList>
            <person name="Ivanova A."/>
        </authorList>
    </citation>
    <scope>NUCLEOTIDE SEQUENCE [LARGE SCALE GENOMIC DNA]</scope>
    <source>
        <strain evidence="4">PX4</strain>
    </source>
</reference>
<evidence type="ECO:0000313" key="4">
    <source>
        <dbReference type="Proteomes" id="UP000186309"/>
    </source>
</evidence>
<dbReference type="Pfam" id="PF07596">
    <property type="entry name" value="SBP_bac_10"/>
    <property type="match status" value="1"/>
</dbReference>
<dbReference type="InterPro" id="IPR012902">
    <property type="entry name" value="N_methyl_site"/>
</dbReference>
<dbReference type="Pfam" id="PF07963">
    <property type="entry name" value="N_methyl"/>
    <property type="match status" value="1"/>
</dbReference>
<dbReference type="Proteomes" id="UP000186309">
    <property type="component" value="Chromosome"/>
</dbReference>
<dbReference type="InterPro" id="IPR011453">
    <property type="entry name" value="DUF1559"/>
</dbReference>
<dbReference type="PROSITE" id="PS00409">
    <property type="entry name" value="PROKAR_NTER_METHYL"/>
    <property type="match status" value="1"/>
</dbReference>
<sequence length="314" mass="34024">MGIRKKTLAGSLRIGRAGFTLIELLVVIAIIAVLIALLLPAVQSAREAARRIQCTNNLKQLGLALHNYHDVHGRFAPGSIQVTVNNIAYRQPFITSLMPFLEQGNLTNSFNFTLSFQADGNQTTRAARVNAFDCPSDQQVVFVNNGGNVTDVKGSYGVNWGQNTYSDQVSPAPFFLNYGASFAEIVDGTSNTYLMSELIQLPHPPGQDVSVIDRRGRVWSDQPSSHQITSRNAPNTQVPDYGACWNGTDPKAPCQRNTNDGPNHYLSARGKHPGGVNTLIGDGSVRFIKDSISLPTWRAISSRAGGEVISADSL</sequence>
<name>A0A1U7CT96_9BACT</name>
<feature type="transmembrane region" description="Helical" evidence="1">
    <location>
        <begin position="21"/>
        <end position="42"/>
    </location>
</feature>
<keyword evidence="1" id="KW-0472">Membrane</keyword>
<dbReference type="InterPro" id="IPR027558">
    <property type="entry name" value="Pre_pil_HX9DG_C"/>
</dbReference>
<gene>
    <name evidence="3" type="ORF">BSF38_03670</name>
</gene>
<dbReference type="SUPFAM" id="SSF54523">
    <property type="entry name" value="Pili subunits"/>
    <property type="match status" value="1"/>
</dbReference>
<keyword evidence="1" id="KW-0812">Transmembrane</keyword>
<keyword evidence="1" id="KW-1133">Transmembrane helix</keyword>
<dbReference type="NCBIfam" id="TIGR04294">
    <property type="entry name" value="pre_pil_HX9DG"/>
    <property type="match status" value="1"/>
</dbReference>